<dbReference type="InterPro" id="IPR000863">
    <property type="entry name" value="Sulfotransferase_dom"/>
</dbReference>
<dbReference type="SUPFAM" id="SSF52540">
    <property type="entry name" value="P-loop containing nucleoside triphosphate hydrolases"/>
    <property type="match status" value="1"/>
</dbReference>
<dbReference type="InterPro" id="IPR027417">
    <property type="entry name" value="P-loop_NTPase"/>
</dbReference>
<sequence length="658" mass="76788">MKDVGIVMPVYKQTPEYLEIALRSILKQSYQNFHFVIVSDGAPPETIDIIQYVTKEDDRVHLILKEKNEGVAKTLNIGFDYLMDIEEVKYFTWVSSDNFYYPDFTEKLRNALETAPENVGLAFSSFRHINANGDYLHLQQPSIEEFYKYQNQPKENLLDVCFIGVSFMYKKRFAAMIDGYHLEPVEDYEYWLRLTEVCDIVFIEEILMNYRTHSPMSVSARLRNSKIQHRRWRYAFNLARHQARQRRNIPFTLTVIYPVKDGSEETVGKLEQLLEQSYSNYKLLIIDRTLDQSAIQTLQHIEDPRVALIHLPDATEKEAVCKGLLGADTPFTLIYGKGQFPSSTLVLYNMIIKGHQMKEQSERLPFAVIDQAHQRVSTRSVLLGEDYEDGELYQTEILKSNLLEQHQKMKLPKILVNSVPKSGTHLLLQIILGIPGMRRTNFWVFEEKHLKNLKTGYVATGHFAYSQNREKILSDSDIKTIFIYRDLRDIAVSLVHFVMINKYNHPWNPYLKNGLKNHEDRLMAMIKGTVLNKEEQAKYGIGMLPNIHDFTKNFIRWAEASGICIVTFEDLVRNESSQNQTILKIIDYLWEDLQSLNISKQQLLQNMKHNINQSASDTFRKGSIGDWKEEFNASHKEVFKEIAGEFLIRLGYEKDYNW</sequence>
<feature type="domain" description="Glycosyltransferase 2-like" evidence="1">
    <location>
        <begin position="6"/>
        <end position="172"/>
    </location>
</feature>
<dbReference type="Pfam" id="PF00685">
    <property type="entry name" value="Sulfotransfer_1"/>
    <property type="match status" value="1"/>
</dbReference>
<dbReference type="Pfam" id="PF00535">
    <property type="entry name" value="Glycos_transf_2"/>
    <property type="match status" value="1"/>
</dbReference>
<keyword evidence="4" id="KW-1185">Reference proteome</keyword>
<dbReference type="CDD" id="cd00761">
    <property type="entry name" value="Glyco_tranf_GTA_type"/>
    <property type="match status" value="1"/>
</dbReference>
<dbReference type="Gene3D" id="3.40.50.300">
    <property type="entry name" value="P-loop containing nucleotide triphosphate hydrolases"/>
    <property type="match status" value="1"/>
</dbReference>
<proteinExistence type="predicted"/>
<keyword evidence="3" id="KW-0328">Glycosyltransferase</keyword>
<dbReference type="PANTHER" id="PTHR43685">
    <property type="entry name" value="GLYCOSYLTRANSFERASE"/>
    <property type="match status" value="1"/>
</dbReference>
<dbReference type="Gene3D" id="3.90.550.10">
    <property type="entry name" value="Spore Coat Polysaccharide Biosynthesis Protein SpsA, Chain A"/>
    <property type="match status" value="1"/>
</dbReference>
<feature type="domain" description="Sulfotransferase" evidence="2">
    <location>
        <begin position="412"/>
        <end position="645"/>
    </location>
</feature>
<evidence type="ECO:0000313" key="4">
    <source>
        <dbReference type="Proteomes" id="UP001211894"/>
    </source>
</evidence>
<protein>
    <submittedName>
        <fullName evidence="3">Glycosyltransferase</fullName>
        <ecNumber evidence="3">2.4.-.-</ecNumber>
    </submittedName>
</protein>
<comment type="caution">
    <text evidence="3">The sequence shown here is derived from an EMBL/GenBank/DDBJ whole genome shotgun (WGS) entry which is preliminary data.</text>
</comment>
<dbReference type="RefSeq" id="WP_271340561.1">
    <property type="nucleotide sequence ID" value="NZ_JAQKAB010000005.1"/>
</dbReference>
<dbReference type="GO" id="GO:0016757">
    <property type="term" value="F:glycosyltransferase activity"/>
    <property type="evidence" value="ECO:0007669"/>
    <property type="project" value="UniProtKB-KW"/>
</dbReference>
<reference evidence="3 4" key="1">
    <citation type="submission" date="2023-01" db="EMBL/GenBank/DDBJ databases">
        <title>Bacillus changyiensis sp. nov., isolated from a coastal deposit.</title>
        <authorList>
            <person name="Xiao G."/>
            <person name="Lai Q."/>
            <person name="Hu Z."/>
            <person name="Shao Z."/>
        </authorList>
    </citation>
    <scope>NUCLEOTIDE SEQUENCE [LARGE SCALE GENOMIC DNA]</scope>
    <source>
        <strain evidence="3 4">CLL-7-23</strain>
    </source>
</reference>
<dbReference type="EC" id="2.4.-.-" evidence="3"/>
<dbReference type="Proteomes" id="UP001211894">
    <property type="component" value="Unassembled WGS sequence"/>
</dbReference>
<accession>A0ABT4X3G0</accession>
<evidence type="ECO:0000259" key="2">
    <source>
        <dbReference type="Pfam" id="PF00685"/>
    </source>
</evidence>
<evidence type="ECO:0000259" key="1">
    <source>
        <dbReference type="Pfam" id="PF00535"/>
    </source>
</evidence>
<name>A0ABT4X3G0_9BACI</name>
<evidence type="ECO:0000313" key="3">
    <source>
        <dbReference type="EMBL" id="MDA7026710.1"/>
    </source>
</evidence>
<keyword evidence="3" id="KW-0808">Transferase</keyword>
<dbReference type="InterPro" id="IPR001173">
    <property type="entry name" value="Glyco_trans_2-like"/>
</dbReference>
<dbReference type="InterPro" id="IPR029044">
    <property type="entry name" value="Nucleotide-diphossugar_trans"/>
</dbReference>
<gene>
    <name evidence="3" type="ORF">PJ311_08830</name>
</gene>
<dbReference type="EMBL" id="JAQKAB010000005">
    <property type="protein sequence ID" value="MDA7026710.1"/>
    <property type="molecule type" value="Genomic_DNA"/>
</dbReference>
<dbReference type="InterPro" id="IPR050834">
    <property type="entry name" value="Glycosyltransf_2"/>
</dbReference>
<dbReference type="PANTHER" id="PTHR43685:SF2">
    <property type="entry name" value="GLYCOSYLTRANSFERASE 2-LIKE DOMAIN-CONTAINING PROTEIN"/>
    <property type="match status" value="1"/>
</dbReference>
<dbReference type="SUPFAM" id="SSF53448">
    <property type="entry name" value="Nucleotide-diphospho-sugar transferases"/>
    <property type="match status" value="1"/>
</dbReference>
<organism evidence="3 4">
    <name type="scientific">Bacillus changyiensis</name>
    <dbReference type="NCBI Taxonomy" id="3004103"/>
    <lineage>
        <taxon>Bacteria</taxon>
        <taxon>Bacillati</taxon>
        <taxon>Bacillota</taxon>
        <taxon>Bacilli</taxon>
        <taxon>Bacillales</taxon>
        <taxon>Bacillaceae</taxon>
        <taxon>Bacillus</taxon>
    </lineage>
</organism>